<dbReference type="PANTHER" id="PTHR43547:SF2">
    <property type="entry name" value="HYBRID SIGNAL TRANSDUCTION HISTIDINE KINASE C"/>
    <property type="match status" value="1"/>
</dbReference>
<gene>
    <name evidence="14" type="ORF">EI427_16530</name>
</gene>
<dbReference type="Gene3D" id="1.10.10.60">
    <property type="entry name" value="Homeodomain-like"/>
    <property type="match status" value="1"/>
</dbReference>
<dbReference type="FunFam" id="3.30.565.10:FF:000006">
    <property type="entry name" value="Sensor histidine kinase WalK"/>
    <property type="match status" value="1"/>
</dbReference>
<dbReference type="InterPro" id="IPR018062">
    <property type="entry name" value="HTH_AraC-typ_CS"/>
</dbReference>
<dbReference type="InterPro" id="IPR013783">
    <property type="entry name" value="Ig-like_fold"/>
</dbReference>
<dbReference type="EC" id="2.7.13.3" evidence="2"/>
<dbReference type="PANTHER" id="PTHR43547">
    <property type="entry name" value="TWO-COMPONENT HISTIDINE KINASE"/>
    <property type="match status" value="1"/>
</dbReference>
<dbReference type="SUPFAM" id="SSF55874">
    <property type="entry name" value="ATPase domain of HSP90 chaperone/DNA topoisomerase II/histidine kinase"/>
    <property type="match status" value="1"/>
</dbReference>
<evidence type="ECO:0000256" key="6">
    <source>
        <dbReference type="ARBA" id="ARBA00023015"/>
    </source>
</evidence>
<evidence type="ECO:0000256" key="3">
    <source>
        <dbReference type="ARBA" id="ARBA00022553"/>
    </source>
</evidence>
<keyword evidence="3 9" id="KW-0597">Phosphoprotein</keyword>
<dbReference type="InterPro" id="IPR005467">
    <property type="entry name" value="His_kinase_dom"/>
</dbReference>
<dbReference type="PROSITE" id="PS50109">
    <property type="entry name" value="HIS_KIN"/>
    <property type="match status" value="1"/>
</dbReference>
<evidence type="ECO:0000313" key="15">
    <source>
        <dbReference type="Proteomes" id="UP000267268"/>
    </source>
</evidence>
<feature type="domain" description="Histidine kinase" evidence="12">
    <location>
        <begin position="873"/>
        <end position="1089"/>
    </location>
</feature>
<dbReference type="SUPFAM" id="SSF52172">
    <property type="entry name" value="CheY-like"/>
    <property type="match status" value="1"/>
</dbReference>
<organism evidence="14 15">
    <name type="scientific">Flammeovirga pectinis</name>
    <dbReference type="NCBI Taxonomy" id="2494373"/>
    <lineage>
        <taxon>Bacteria</taxon>
        <taxon>Pseudomonadati</taxon>
        <taxon>Bacteroidota</taxon>
        <taxon>Cytophagia</taxon>
        <taxon>Cytophagales</taxon>
        <taxon>Flammeovirgaceae</taxon>
        <taxon>Flammeovirga</taxon>
    </lineage>
</organism>
<dbReference type="InterPro" id="IPR018060">
    <property type="entry name" value="HTH_AraC"/>
</dbReference>
<feature type="modified residue" description="4-aspartylphosphate" evidence="9">
    <location>
        <position position="1183"/>
    </location>
</feature>
<dbReference type="Pfam" id="PF00512">
    <property type="entry name" value="HisKA"/>
    <property type="match status" value="1"/>
</dbReference>
<dbReference type="SMART" id="SM00448">
    <property type="entry name" value="REC"/>
    <property type="match status" value="1"/>
</dbReference>
<dbReference type="InterPro" id="IPR015943">
    <property type="entry name" value="WD40/YVTN_repeat-like_dom_sf"/>
</dbReference>
<keyword evidence="7" id="KW-0238">DNA-binding</keyword>
<dbReference type="EMBL" id="CP034562">
    <property type="protein sequence ID" value="AZQ63772.1"/>
    <property type="molecule type" value="Genomic_DNA"/>
</dbReference>
<evidence type="ECO:0000259" key="12">
    <source>
        <dbReference type="PROSITE" id="PS50109"/>
    </source>
</evidence>
<dbReference type="InterPro" id="IPR036890">
    <property type="entry name" value="HATPase_C_sf"/>
</dbReference>
<dbReference type="OrthoDB" id="9786919at2"/>
<feature type="domain" description="Response regulatory" evidence="13">
    <location>
        <begin position="1135"/>
        <end position="1250"/>
    </location>
</feature>
<evidence type="ECO:0000256" key="7">
    <source>
        <dbReference type="ARBA" id="ARBA00023125"/>
    </source>
</evidence>
<dbReference type="Gene3D" id="1.10.287.130">
    <property type="match status" value="1"/>
</dbReference>
<dbReference type="InterPro" id="IPR011006">
    <property type="entry name" value="CheY-like_superfamily"/>
</dbReference>
<comment type="catalytic activity">
    <reaction evidence="1">
        <text>ATP + protein L-histidine = ADP + protein N-phospho-L-histidine.</text>
        <dbReference type="EC" id="2.7.13.3"/>
    </reaction>
</comment>
<dbReference type="InterPro" id="IPR011110">
    <property type="entry name" value="Reg_prop"/>
</dbReference>
<accession>A0A3S9P6T0</accession>
<dbReference type="Gene3D" id="3.30.565.10">
    <property type="entry name" value="Histidine kinase-like ATPase, C-terminal domain"/>
    <property type="match status" value="1"/>
</dbReference>
<dbReference type="PROSITE" id="PS01124">
    <property type="entry name" value="HTH_ARAC_FAMILY_2"/>
    <property type="match status" value="1"/>
</dbReference>
<proteinExistence type="predicted"/>
<keyword evidence="8" id="KW-0804">Transcription</keyword>
<evidence type="ECO:0000256" key="5">
    <source>
        <dbReference type="ARBA" id="ARBA00022777"/>
    </source>
</evidence>
<dbReference type="SUPFAM" id="SSF50998">
    <property type="entry name" value="Quinoprotein alcohol dehydrogenase-like"/>
    <property type="match status" value="1"/>
</dbReference>
<dbReference type="Pfam" id="PF02518">
    <property type="entry name" value="HATPase_c"/>
    <property type="match status" value="1"/>
</dbReference>
<dbReference type="InterPro" id="IPR011047">
    <property type="entry name" value="Quinoprotein_ADH-like_sf"/>
</dbReference>
<dbReference type="RefSeq" id="WP_126616803.1">
    <property type="nucleotide sequence ID" value="NZ_CP034562.1"/>
</dbReference>
<dbReference type="PROSITE" id="PS50110">
    <property type="entry name" value="RESPONSE_REGULATORY"/>
    <property type="match status" value="1"/>
</dbReference>
<feature type="domain" description="HTH araC/xylS-type" evidence="11">
    <location>
        <begin position="1282"/>
        <end position="1381"/>
    </location>
</feature>
<keyword evidence="6" id="KW-0805">Transcription regulation</keyword>
<evidence type="ECO:0000256" key="4">
    <source>
        <dbReference type="ARBA" id="ARBA00022679"/>
    </source>
</evidence>
<evidence type="ECO:0000259" key="11">
    <source>
        <dbReference type="PROSITE" id="PS01124"/>
    </source>
</evidence>
<dbReference type="PROSITE" id="PS00041">
    <property type="entry name" value="HTH_ARAC_FAMILY_1"/>
    <property type="match status" value="1"/>
</dbReference>
<dbReference type="Proteomes" id="UP000267268">
    <property type="component" value="Chromosome 1"/>
</dbReference>
<dbReference type="Pfam" id="PF12833">
    <property type="entry name" value="HTH_18"/>
    <property type="match status" value="1"/>
</dbReference>
<dbReference type="PRINTS" id="PR00344">
    <property type="entry name" value="BCTRLSENSOR"/>
</dbReference>
<dbReference type="CDD" id="cd17574">
    <property type="entry name" value="REC_OmpR"/>
    <property type="match status" value="1"/>
</dbReference>
<dbReference type="Pfam" id="PF00072">
    <property type="entry name" value="Response_reg"/>
    <property type="match status" value="1"/>
</dbReference>
<evidence type="ECO:0000256" key="10">
    <source>
        <dbReference type="SAM" id="SignalP"/>
    </source>
</evidence>
<dbReference type="GO" id="GO:0003700">
    <property type="term" value="F:DNA-binding transcription factor activity"/>
    <property type="evidence" value="ECO:0007669"/>
    <property type="project" value="InterPro"/>
</dbReference>
<dbReference type="InterPro" id="IPR004358">
    <property type="entry name" value="Sig_transdc_His_kin-like_C"/>
</dbReference>
<evidence type="ECO:0000256" key="9">
    <source>
        <dbReference type="PROSITE-ProRule" id="PRU00169"/>
    </source>
</evidence>
<dbReference type="SUPFAM" id="SSF63829">
    <property type="entry name" value="Calcium-dependent phosphotriesterase"/>
    <property type="match status" value="1"/>
</dbReference>
<evidence type="ECO:0000256" key="8">
    <source>
        <dbReference type="ARBA" id="ARBA00023163"/>
    </source>
</evidence>
<dbReference type="Gene3D" id="2.60.40.10">
    <property type="entry name" value="Immunoglobulins"/>
    <property type="match status" value="1"/>
</dbReference>
<dbReference type="GO" id="GO:0000155">
    <property type="term" value="F:phosphorelay sensor kinase activity"/>
    <property type="evidence" value="ECO:0007669"/>
    <property type="project" value="InterPro"/>
</dbReference>
<feature type="signal peptide" evidence="10">
    <location>
        <begin position="1"/>
        <end position="23"/>
    </location>
</feature>
<keyword evidence="5 14" id="KW-0418">Kinase</keyword>
<dbReference type="CDD" id="cd00082">
    <property type="entry name" value="HisKA"/>
    <property type="match status" value="1"/>
</dbReference>
<dbReference type="InterPro" id="IPR003594">
    <property type="entry name" value="HATPase_dom"/>
</dbReference>
<dbReference type="InterPro" id="IPR009057">
    <property type="entry name" value="Homeodomain-like_sf"/>
</dbReference>
<dbReference type="SMART" id="SM00387">
    <property type="entry name" value="HATPase_c"/>
    <property type="match status" value="1"/>
</dbReference>
<dbReference type="Pfam" id="PF07494">
    <property type="entry name" value="Reg_prop"/>
    <property type="match status" value="2"/>
</dbReference>
<keyword evidence="15" id="KW-1185">Reference proteome</keyword>
<dbReference type="InterPro" id="IPR003661">
    <property type="entry name" value="HisK_dim/P_dom"/>
</dbReference>
<dbReference type="SMART" id="SM00342">
    <property type="entry name" value="HTH_ARAC"/>
    <property type="match status" value="1"/>
</dbReference>
<evidence type="ECO:0000313" key="14">
    <source>
        <dbReference type="EMBL" id="AZQ63772.1"/>
    </source>
</evidence>
<evidence type="ECO:0000259" key="13">
    <source>
        <dbReference type="PROSITE" id="PS50110"/>
    </source>
</evidence>
<evidence type="ECO:0000256" key="1">
    <source>
        <dbReference type="ARBA" id="ARBA00000085"/>
    </source>
</evidence>
<evidence type="ECO:0000256" key="2">
    <source>
        <dbReference type="ARBA" id="ARBA00012438"/>
    </source>
</evidence>
<feature type="chain" id="PRO_5019311976" description="histidine kinase" evidence="10">
    <location>
        <begin position="24"/>
        <end position="1386"/>
    </location>
</feature>
<dbReference type="Gene3D" id="2.130.10.10">
    <property type="entry name" value="YVTN repeat-like/Quinoprotein amine dehydrogenase"/>
    <property type="match status" value="2"/>
</dbReference>
<dbReference type="InterPro" id="IPR011123">
    <property type="entry name" value="Y_Y_Y"/>
</dbReference>
<keyword evidence="4" id="KW-0808">Transferase</keyword>
<name>A0A3S9P6T0_9BACT</name>
<dbReference type="GO" id="GO:0043565">
    <property type="term" value="F:sequence-specific DNA binding"/>
    <property type="evidence" value="ECO:0007669"/>
    <property type="project" value="InterPro"/>
</dbReference>
<keyword evidence="10" id="KW-0732">Signal</keyword>
<dbReference type="SMART" id="SM00388">
    <property type="entry name" value="HisKA"/>
    <property type="match status" value="1"/>
</dbReference>
<dbReference type="InterPro" id="IPR001789">
    <property type="entry name" value="Sig_transdc_resp-reg_receiver"/>
</dbReference>
<sequence length="1386" mass="159807">MIRFYILLLIQLLVLSNSSDILAQSNTSQFTPLTKYGMNEGISHYGVTTLLEDHNGFIWLGTYNGLDKFNGYDFTNYRNNDYERILTSNKIRTLYQDDQKNIWIGTENGLNIYLYDQQKFKVIEASSLGIKNDKPFIIAKILSIKDYIVCITEYEGILLFNKKTYQLERSHYVETKEKSFQFVSDAVTLNDEILLVSTSKGLLTYNIKEDRHRFVKPRIIGASRGLAIDCDNNIFIVGYNGIHHIKPLKNGDKYSFHFQKTIFPNTRFLNIEASSNGDLWCGMLSRGCALIHEPAKLPENVAFSAIKPEQFLDIGRVSDFLPNNDKFNKVWISSFSDGLFVFDKNASAFKYSDLNTAELRGQHFTNKILEGCVWDKDHVLFCSYLRGLVFFNTTTGELEPLPKEFDNSPVAVNNAAVVKDNKGGKWLRFIKGRGKWYYQPANETKKWIQISKNGRPNKQYSKVNKVVVDDNGYYWIAAKIGLFRILMSEQGKVEYIEKLDNNPNINLSEANTIKTLHIDSASNNVWVGTTLNGLLQIENDPTLSMNTMSIRQYNYDNEKEENTEIPSNHVSNILALPNNKLCIGLEGKGICIIDRVIGDKLEFRNYSEKDGLDNNVVKKIVFDGENKLWITTDKGLNQFDISTNTFKNFASEDGVKAYAFENVGFKQTDNRIVFAAGNGICYFNPNSIKIEKPLPKFTFGEMVLFNQKVGVNDTINDRVILDKPLNRQEEITLKYDENVFSIELLLLHYSNPSIFKVKYRLLPQDKEWIETTSETKNASFNGLPPGSYTLEAMASNSKDRWTAPIRLDIRIEPPLWKTPFAYILYILSIIGIVYIIIRFMLNHTHLKHELEIEHIERLRIDELNKTKERIFMNISHEFRTPITLIRGPIQMLLNMFKSNQDAFVHLDLIQRQSNKMLQLVNQVQDFQKAEQSVLKLKTANFDFTDLIVDIKKDFDHLAELQAKKLIIEGEANQLFITADRYKLEIVLNNLLNNAFKFTKEGDTIKIIYGHDENSLFFKVADTGIGVKADELPFVFDRYYQTENSNTYSIGSGIGLAFSKRLVEMHFGKISIDSILSEGTTFTVTLPVKVNCTQQLNEVRIKDILEKESDEEKQKIMPNSLELPSYLMDESLKELNVFYVEDNEELRTFVYSVFKDYFNVTCFVNGQECLDKLEDEWPDLIISDILMPELNGLELCQKIKSDIRTSHIPIILLTSRSSVDDQVKGLEVGADFYISKPFDMKHLIATSQMLLKNRKQLRERFQIDFPIEVEKKSTSKDDAIFIEKFYELIEENLENEDIDMNVFAKGLYLNRTTFFQKVKAITNYTPYELLKIYRLKKAAELLVQENLPVADVCVRTGFKNRTHFSRMFKEYYGVSPSKYGKKVAEKV</sequence>
<dbReference type="SUPFAM" id="SSF47384">
    <property type="entry name" value="Homodimeric domain of signal transducing histidine kinase"/>
    <property type="match status" value="1"/>
</dbReference>
<protein>
    <recommendedName>
        <fullName evidence="2">histidine kinase</fullName>
        <ecNumber evidence="2">2.7.13.3</ecNumber>
    </recommendedName>
</protein>
<dbReference type="Pfam" id="PF07495">
    <property type="entry name" value="Y_Y_Y"/>
    <property type="match status" value="1"/>
</dbReference>
<dbReference type="InterPro" id="IPR036097">
    <property type="entry name" value="HisK_dim/P_sf"/>
</dbReference>
<dbReference type="KEGG" id="fll:EI427_16530"/>
<dbReference type="Gene3D" id="3.40.50.2300">
    <property type="match status" value="1"/>
</dbReference>
<dbReference type="SUPFAM" id="SSF46689">
    <property type="entry name" value="Homeodomain-like"/>
    <property type="match status" value="1"/>
</dbReference>
<reference evidence="14 15" key="1">
    <citation type="submission" date="2018-12" db="EMBL/GenBank/DDBJ databases">
        <title>Flammeovirga pectinis sp. nov., isolated from the gut of the Korean scallop, Patinopecten yessoensis.</title>
        <authorList>
            <person name="Bae J.-W."/>
            <person name="Jeong Y.-S."/>
            <person name="Kang W."/>
        </authorList>
    </citation>
    <scope>NUCLEOTIDE SEQUENCE [LARGE SCALE GENOMIC DNA]</scope>
    <source>
        <strain evidence="14 15">L12M1</strain>
    </source>
</reference>